<gene>
    <name evidence="6" type="ORF">PILCRDRAFT_13375</name>
</gene>
<accession>A0A0C3F7C1</accession>
<dbReference type="InterPro" id="IPR029030">
    <property type="entry name" value="Caspase-like_dom_sf"/>
</dbReference>
<evidence type="ECO:0000313" key="6">
    <source>
        <dbReference type="EMBL" id="KIM75731.1"/>
    </source>
</evidence>
<comment type="similarity">
    <text evidence="1">Belongs to the peptidase C14B family.</text>
</comment>
<dbReference type="SUPFAM" id="SSF52129">
    <property type="entry name" value="Caspase-like"/>
    <property type="match status" value="1"/>
</dbReference>
<dbReference type="GO" id="GO:0006915">
    <property type="term" value="P:apoptotic process"/>
    <property type="evidence" value="ECO:0007669"/>
    <property type="project" value="UniProtKB-KW"/>
</dbReference>
<feature type="domain" description="Peptidase C14 caspase" evidence="5">
    <location>
        <begin position="63"/>
        <end position="302"/>
    </location>
</feature>
<dbReference type="GO" id="GO:0004197">
    <property type="term" value="F:cysteine-type endopeptidase activity"/>
    <property type="evidence" value="ECO:0007669"/>
    <property type="project" value="InterPro"/>
</dbReference>
<dbReference type="OrthoDB" id="3223806at2759"/>
<name>A0A0C3F7C1_PILCF</name>
<evidence type="ECO:0000256" key="3">
    <source>
        <dbReference type="ARBA" id="ARBA00022807"/>
    </source>
</evidence>
<protein>
    <recommendedName>
        <fullName evidence="5">Peptidase C14 caspase domain-containing protein</fullName>
    </recommendedName>
</protein>
<keyword evidence="3" id="KW-0378">Hydrolase</keyword>
<reference evidence="6 7" key="1">
    <citation type="submission" date="2014-04" db="EMBL/GenBank/DDBJ databases">
        <authorList>
            <consortium name="DOE Joint Genome Institute"/>
            <person name="Kuo A."/>
            <person name="Tarkka M."/>
            <person name="Buscot F."/>
            <person name="Kohler A."/>
            <person name="Nagy L.G."/>
            <person name="Floudas D."/>
            <person name="Copeland A."/>
            <person name="Barry K.W."/>
            <person name="Cichocki N."/>
            <person name="Veneault-Fourrey C."/>
            <person name="LaButti K."/>
            <person name="Lindquist E.A."/>
            <person name="Lipzen A."/>
            <person name="Lundell T."/>
            <person name="Morin E."/>
            <person name="Murat C."/>
            <person name="Sun H."/>
            <person name="Tunlid A."/>
            <person name="Henrissat B."/>
            <person name="Grigoriev I.V."/>
            <person name="Hibbett D.S."/>
            <person name="Martin F."/>
            <person name="Nordberg H.P."/>
            <person name="Cantor M.N."/>
            <person name="Hua S.X."/>
        </authorList>
    </citation>
    <scope>NUCLEOTIDE SEQUENCE [LARGE SCALE GENOMIC DNA]</scope>
    <source>
        <strain evidence="6 7">F 1598</strain>
    </source>
</reference>
<organism evidence="6 7">
    <name type="scientific">Piloderma croceum (strain F 1598)</name>
    <dbReference type="NCBI Taxonomy" id="765440"/>
    <lineage>
        <taxon>Eukaryota</taxon>
        <taxon>Fungi</taxon>
        <taxon>Dikarya</taxon>
        <taxon>Basidiomycota</taxon>
        <taxon>Agaricomycotina</taxon>
        <taxon>Agaricomycetes</taxon>
        <taxon>Agaricomycetidae</taxon>
        <taxon>Atheliales</taxon>
        <taxon>Atheliaceae</taxon>
        <taxon>Piloderma</taxon>
    </lineage>
</organism>
<dbReference type="EMBL" id="KN833043">
    <property type="protein sequence ID" value="KIM75731.1"/>
    <property type="molecule type" value="Genomic_DNA"/>
</dbReference>
<dbReference type="HOGENOM" id="CLU_029389_6_2_1"/>
<dbReference type="PANTHER" id="PTHR48104:SF30">
    <property type="entry name" value="METACASPASE-1"/>
    <property type="match status" value="1"/>
</dbReference>
<dbReference type="InParanoid" id="A0A0C3F7C1"/>
<reference evidence="7" key="2">
    <citation type="submission" date="2015-01" db="EMBL/GenBank/DDBJ databases">
        <title>Evolutionary Origins and Diversification of the Mycorrhizal Mutualists.</title>
        <authorList>
            <consortium name="DOE Joint Genome Institute"/>
            <consortium name="Mycorrhizal Genomics Consortium"/>
            <person name="Kohler A."/>
            <person name="Kuo A."/>
            <person name="Nagy L.G."/>
            <person name="Floudas D."/>
            <person name="Copeland A."/>
            <person name="Barry K.W."/>
            <person name="Cichocki N."/>
            <person name="Veneault-Fourrey C."/>
            <person name="LaButti K."/>
            <person name="Lindquist E.A."/>
            <person name="Lipzen A."/>
            <person name="Lundell T."/>
            <person name="Morin E."/>
            <person name="Murat C."/>
            <person name="Riley R."/>
            <person name="Ohm R."/>
            <person name="Sun H."/>
            <person name="Tunlid A."/>
            <person name="Henrissat B."/>
            <person name="Grigoriev I.V."/>
            <person name="Hibbett D.S."/>
            <person name="Martin F."/>
        </authorList>
    </citation>
    <scope>NUCLEOTIDE SEQUENCE [LARGE SCALE GENOMIC DNA]</scope>
    <source>
        <strain evidence="7">F 1598</strain>
    </source>
</reference>
<keyword evidence="2" id="KW-0053">Apoptosis</keyword>
<dbReference type="Proteomes" id="UP000054166">
    <property type="component" value="Unassembled WGS sequence"/>
</dbReference>
<proteinExistence type="inferred from homology"/>
<dbReference type="Gene3D" id="3.40.50.12660">
    <property type="match status" value="1"/>
</dbReference>
<dbReference type="InterPro" id="IPR011600">
    <property type="entry name" value="Pept_C14_caspase"/>
</dbReference>
<feature type="compositionally biased region" description="Low complexity" evidence="4">
    <location>
        <begin position="256"/>
        <end position="272"/>
    </location>
</feature>
<keyword evidence="3" id="KW-0788">Thiol protease</keyword>
<evidence type="ECO:0000256" key="2">
    <source>
        <dbReference type="ARBA" id="ARBA00022703"/>
    </source>
</evidence>
<feature type="region of interest" description="Disordered" evidence="4">
    <location>
        <begin position="246"/>
        <end position="278"/>
    </location>
</feature>
<dbReference type="PANTHER" id="PTHR48104">
    <property type="entry name" value="METACASPASE-4"/>
    <property type="match status" value="1"/>
</dbReference>
<dbReference type="Pfam" id="PF00656">
    <property type="entry name" value="Peptidase_C14"/>
    <property type="match status" value="1"/>
</dbReference>
<feature type="region of interest" description="Disordered" evidence="4">
    <location>
        <begin position="401"/>
        <end position="421"/>
    </location>
</feature>
<dbReference type="InterPro" id="IPR050452">
    <property type="entry name" value="Metacaspase"/>
</dbReference>
<evidence type="ECO:0000313" key="7">
    <source>
        <dbReference type="Proteomes" id="UP000054166"/>
    </source>
</evidence>
<evidence type="ECO:0000256" key="4">
    <source>
        <dbReference type="SAM" id="MobiDB-lite"/>
    </source>
</evidence>
<dbReference type="GO" id="GO:0006508">
    <property type="term" value="P:proteolysis"/>
    <property type="evidence" value="ECO:0007669"/>
    <property type="project" value="InterPro"/>
</dbReference>
<keyword evidence="3" id="KW-0645">Protease</keyword>
<evidence type="ECO:0000259" key="5">
    <source>
        <dbReference type="Pfam" id="PF00656"/>
    </source>
</evidence>
<dbReference type="AlphaFoldDB" id="A0A0C3F7C1"/>
<sequence>MSTGQYNAPSAPFSRWNYFVACCSRSELVYRLLRSVAGQIHFLKALVLKLCKKIWGWLFPKVKKRALLIGIRHDDDPITPPLTGPHRDVDSLKQLLIDVYGYKDADIVVMLDGARADPNLAPTRENMLREIRKLVEDAKSGDHFTFHFSGHSTQIMNKTGSEEDGWDEVLITMDDKYLIDNLLRKCLVDRLPIGSTLVAIFDTCHSGSLLDLPHYRCNRVYVPWLSRGKSSMPVYYREQISTNNMASRNTSRYTDPPVSQLSNSSSINSPSPHMGTIREEPDVEDDILLGSRCASPTPTVKCDGFGLCNNLSTEFAHVIALGACKDAQNAWEDVHGHSVTAVLVEFLSEPYLPSALDDFDISWLSEQEPYPRLNDLMRALSHRTYETVCRLHTAWQDWEAERKREGRENRPARTPEEEEENRHYMMMKLSDPLNRFQDPQASNALHYIRIIVRE</sequence>
<evidence type="ECO:0000256" key="1">
    <source>
        <dbReference type="ARBA" id="ARBA00009005"/>
    </source>
</evidence>
<keyword evidence="7" id="KW-1185">Reference proteome</keyword>
<dbReference type="GO" id="GO:0005737">
    <property type="term" value="C:cytoplasm"/>
    <property type="evidence" value="ECO:0007669"/>
    <property type="project" value="TreeGrafter"/>
</dbReference>